<dbReference type="OrthoDB" id="7873197at2"/>
<organism evidence="1 2">
    <name type="scientific">Palleronia sediminis</name>
    <dbReference type="NCBI Taxonomy" id="2547833"/>
    <lineage>
        <taxon>Bacteria</taxon>
        <taxon>Pseudomonadati</taxon>
        <taxon>Pseudomonadota</taxon>
        <taxon>Alphaproteobacteria</taxon>
        <taxon>Rhodobacterales</taxon>
        <taxon>Roseobacteraceae</taxon>
        <taxon>Palleronia</taxon>
    </lineage>
</organism>
<dbReference type="Proteomes" id="UP000295701">
    <property type="component" value="Unassembled WGS sequence"/>
</dbReference>
<proteinExistence type="predicted"/>
<evidence type="ECO:0000313" key="2">
    <source>
        <dbReference type="Proteomes" id="UP000295701"/>
    </source>
</evidence>
<evidence type="ECO:0000313" key="1">
    <source>
        <dbReference type="EMBL" id="TDL79593.1"/>
    </source>
</evidence>
<dbReference type="EMBL" id="SNAA01000009">
    <property type="protein sequence ID" value="TDL79593.1"/>
    <property type="molecule type" value="Genomic_DNA"/>
</dbReference>
<reference evidence="1 2" key="1">
    <citation type="submission" date="2019-03" db="EMBL/GenBank/DDBJ databases">
        <title>Primorskyibacter sp. SS33 isolated from sediments.</title>
        <authorList>
            <person name="Xunke S."/>
        </authorList>
    </citation>
    <scope>NUCLEOTIDE SEQUENCE [LARGE SCALE GENOMIC DNA]</scope>
    <source>
        <strain evidence="1 2">SS33</strain>
    </source>
</reference>
<dbReference type="AlphaFoldDB" id="A0A4R6AED0"/>
<gene>
    <name evidence="1" type="ORF">E2L08_09590</name>
</gene>
<accession>A0A4R6AED0</accession>
<comment type="caution">
    <text evidence="1">The sequence shown here is derived from an EMBL/GenBank/DDBJ whole genome shotgun (WGS) entry which is preliminary data.</text>
</comment>
<sequence>MAEEQVVEILGDLEGAKLRLRAEDALVESELRGLSEALRRAVQTMFTERERLDALRRKQAGIAHDYAMDFEAARAEIGRRLARLRAAGHG</sequence>
<name>A0A4R6AED0_9RHOB</name>
<protein>
    <submittedName>
        <fullName evidence="1">Uncharacterized protein</fullName>
    </submittedName>
</protein>
<keyword evidence="2" id="KW-1185">Reference proteome</keyword>